<evidence type="ECO:0000256" key="3">
    <source>
        <dbReference type="ARBA" id="ARBA00023180"/>
    </source>
</evidence>
<dbReference type="PANTHER" id="PTHR11731:SF193">
    <property type="entry name" value="DIPEPTIDYL PEPTIDASE 9"/>
    <property type="match status" value="1"/>
</dbReference>
<dbReference type="GO" id="GO:0004252">
    <property type="term" value="F:serine-type endopeptidase activity"/>
    <property type="evidence" value="ECO:0007669"/>
    <property type="project" value="InterPro"/>
</dbReference>
<proteinExistence type="predicted"/>
<evidence type="ECO:0000259" key="4">
    <source>
        <dbReference type="Pfam" id="PF00326"/>
    </source>
</evidence>
<dbReference type="GO" id="GO:0006508">
    <property type="term" value="P:proteolysis"/>
    <property type="evidence" value="ECO:0007669"/>
    <property type="project" value="UniProtKB-KW"/>
</dbReference>
<name>A0A0D7WBA1_9FLAO</name>
<dbReference type="PATRIC" id="fig|1435349.4.peg.2381"/>
<dbReference type="Gene3D" id="3.40.50.1820">
    <property type="entry name" value="alpha/beta hydrolase"/>
    <property type="match status" value="1"/>
</dbReference>
<dbReference type="RefSeq" id="WP_044632207.1">
    <property type="nucleotide sequence ID" value="NZ_JTDW01000004.1"/>
</dbReference>
<organism evidence="6 7">
    <name type="scientific">Neotamlana sedimentorum</name>
    <dbReference type="NCBI Taxonomy" id="1435349"/>
    <lineage>
        <taxon>Bacteria</taxon>
        <taxon>Pseudomonadati</taxon>
        <taxon>Bacteroidota</taxon>
        <taxon>Flavobacteriia</taxon>
        <taxon>Flavobacteriales</taxon>
        <taxon>Flavobacteriaceae</taxon>
        <taxon>Neotamlana</taxon>
    </lineage>
</organism>
<dbReference type="InterPro" id="IPR050278">
    <property type="entry name" value="Serine_Prot_S9B/DPPIV"/>
</dbReference>
<sequence length="745" mass="85979">MKHLKLSFWICVFISSITIAQIKEITLEDIWKNRTFATEYMDALHSMSNGQQYSVLDFDRATRSTSIDIYDYKTLKKVKTLVSSANLDAIQYFSDYTFSKDESMVLLATNEESIYRRSSLGNYYVYNVKTKALNAVADYKIQEPTFSPNGKFLAYGHENNLFYKNLETGEVFQITTDGKKNEIINGITDWVYEEEFSFVRAFDWNADSNKIAFIRFDETEVPEFSMDVYGETLYPDQQEFKYPKAGEANSKVSLHVYNLNDKNVSNIEVDKTYNDFYIPRIKWTNEADILSAQYMNRHQNELDLWMINTDKNTSNLVLAETDKAYIDVTFNLTFLKDNSFIWTSEKDGYNHIYHYGKTGKLINQVTKGNWEVTDYYGYDEKEKVIFYQSVENGSINRDVYSIKLNGRNKKRLTKSEGTNNASFSADFSYFINTFSSATTPPEYSLNSASSGNLIKSIKDNDILAQKLSEYKTSEKEFSTIHVNGNDLNMWMIKPANFDENKQYPLFMYQYSGPGSQQVANRWNRADDYWYQMLAQKGYIIACVDGRGTGFKGANFKKVTQNELGKYEVEDQIAAAKQLGELPYIDASRIGIWGWSFGGFMSSNCLFKGNDVFKMAIAVAPVTSWRFYDTIYTERYMTTPQENPSGYDENSPINHVDKLKGDFLLVHGTADDNVHAQNAMRLTEALIQANKQFDWAMYPDKNHGIYGGNTRLHLYNKMTSFIDENLGDKIKDEKPEEIKTKSNIKR</sequence>
<evidence type="ECO:0000313" key="7">
    <source>
        <dbReference type="Proteomes" id="UP000032578"/>
    </source>
</evidence>
<dbReference type="EMBL" id="JTDW01000004">
    <property type="protein sequence ID" value="KJD36339.1"/>
    <property type="molecule type" value="Genomic_DNA"/>
</dbReference>
<evidence type="ECO:0000313" key="6">
    <source>
        <dbReference type="EMBL" id="KJD36339.1"/>
    </source>
</evidence>
<dbReference type="FunFam" id="3.40.50.1820:FF:000003">
    <property type="entry name" value="Dipeptidyl peptidase 4"/>
    <property type="match status" value="1"/>
</dbReference>
<dbReference type="PROSITE" id="PS00708">
    <property type="entry name" value="PRO_ENDOPEP_SER"/>
    <property type="match status" value="1"/>
</dbReference>
<evidence type="ECO:0000259" key="5">
    <source>
        <dbReference type="Pfam" id="PF00930"/>
    </source>
</evidence>
<keyword evidence="3" id="KW-0325">Glycoprotein</keyword>
<protein>
    <submittedName>
        <fullName evidence="6">Peptidase S9</fullName>
    </submittedName>
</protein>
<dbReference type="AlphaFoldDB" id="A0A0D7WBA1"/>
<evidence type="ECO:0000256" key="2">
    <source>
        <dbReference type="ARBA" id="ARBA00022801"/>
    </source>
</evidence>
<dbReference type="SUPFAM" id="SSF82171">
    <property type="entry name" value="DPP6 N-terminal domain-like"/>
    <property type="match status" value="1"/>
</dbReference>
<dbReference type="InterPro" id="IPR002471">
    <property type="entry name" value="Pept_S9_AS"/>
</dbReference>
<dbReference type="InterPro" id="IPR001375">
    <property type="entry name" value="Peptidase_S9_cat"/>
</dbReference>
<evidence type="ECO:0000256" key="1">
    <source>
        <dbReference type="ARBA" id="ARBA00022670"/>
    </source>
</evidence>
<reference evidence="6 7" key="1">
    <citation type="submission" date="2014-11" db="EMBL/GenBank/DDBJ databases">
        <title>Tamlana sedimentorum sp. nov., isolated from shallow sand sediments of the Sea of Japan.</title>
        <authorList>
            <person name="Romanenko L.A."/>
        </authorList>
    </citation>
    <scope>NUCLEOTIDE SEQUENCE [LARGE SCALE GENOMIC DNA]</scope>
    <source>
        <strain evidence="6 7">JCM 19808</strain>
    </source>
</reference>
<feature type="domain" description="Peptidase S9 prolyl oligopeptidase catalytic" evidence="4">
    <location>
        <begin position="530"/>
        <end position="727"/>
    </location>
</feature>
<dbReference type="Proteomes" id="UP000032578">
    <property type="component" value="Unassembled WGS sequence"/>
</dbReference>
<feature type="domain" description="Dipeptidylpeptidase IV N-terminal" evidence="5">
    <location>
        <begin position="99"/>
        <end position="441"/>
    </location>
</feature>
<keyword evidence="7" id="KW-1185">Reference proteome</keyword>
<dbReference type="SUPFAM" id="SSF53474">
    <property type="entry name" value="alpha/beta-Hydrolases"/>
    <property type="match status" value="1"/>
</dbReference>
<dbReference type="OrthoDB" id="9812921at2"/>
<dbReference type="STRING" id="1435349.PW52_07070"/>
<gene>
    <name evidence="6" type="ORF">PW52_07070</name>
</gene>
<keyword evidence="1" id="KW-0645">Protease</keyword>
<accession>A0A0D7WBA1</accession>
<dbReference type="Pfam" id="PF00326">
    <property type="entry name" value="Peptidase_S9"/>
    <property type="match status" value="1"/>
</dbReference>
<keyword evidence="2" id="KW-0378">Hydrolase</keyword>
<comment type="caution">
    <text evidence="6">The sequence shown here is derived from an EMBL/GenBank/DDBJ whole genome shotgun (WGS) entry which is preliminary data.</text>
</comment>
<dbReference type="Gene3D" id="2.140.10.30">
    <property type="entry name" value="Dipeptidylpeptidase IV, N-terminal domain"/>
    <property type="match status" value="1"/>
</dbReference>
<dbReference type="InterPro" id="IPR029058">
    <property type="entry name" value="AB_hydrolase_fold"/>
</dbReference>
<dbReference type="Pfam" id="PF00930">
    <property type="entry name" value="DPPIV_N"/>
    <property type="match status" value="1"/>
</dbReference>
<dbReference type="InterPro" id="IPR002469">
    <property type="entry name" value="Peptidase_S9B_N"/>
</dbReference>
<dbReference type="PANTHER" id="PTHR11731">
    <property type="entry name" value="PROTEASE FAMILY S9B,C DIPEPTIDYL-PEPTIDASE IV-RELATED"/>
    <property type="match status" value="1"/>
</dbReference>
<dbReference type="GO" id="GO:0008239">
    <property type="term" value="F:dipeptidyl-peptidase activity"/>
    <property type="evidence" value="ECO:0007669"/>
    <property type="project" value="TreeGrafter"/>
</dbReference>